<dbReference type="EMBL" id="QJKJ01007549">
    <property type="protein sequence ID" value="RDX82808.1"/>
    <property type="molecule type" value="Genomic_DNA"/>
</dbReference>
<evidence type="ECO:0000256" key="1">
    <source>
        <dbReference type="SAM" id="Phobius"/>
    </source>
</evidence>
<dbReference type="AlphaFoldDB" id="A0A371FX11"/>
<keyword evidence="3" id="KW-1185">Reference proteome</keyword>
<comment type="caution">
    <text evidence="2">The sequence shown here is derived from an EMBL/GenBank/DDBJ whole genome shotgun (WGS) entry which is preliminary data.</text>
</comment>
<reference evidence="2" key="1">
    <citation type="submission" date="2018-05" db="EMBL/GenBank/DDBJ databases">
        <title>Draft genome of Mucuna pruriens seed.</title>
        <authorList>
            <person name="Nnadi N.E."/>
            <person name="Vos R."/>
            <person name="Hasami M.H."/>
            <person name="Devisetty U.K."/>
            <person name="Aguiy J.C."/>
        </authorList>
    </citation>
    <scope>NUCLEOTIDE SEQUENCE [LARGE SCALE GENOMIC DNA]</scope>
    <source>
        <strain evidence="2">JCA_2017</strain>
    </source>
</reference>
<keyword evidence="1" id="KW-0472">Membrane</keyword>
<keyword evidence="1" id="KW-0812">Transmembrane</keyword>
<feature type="transmembrane region" description="Helical" evidence="1">
    <location>
        <begin position="6"/>
        <end position="25"/>
    </location>
</feature>
<organism evidence="2 3">
    <name type="scientific">Mucuna pruriens</name>
    <name type="common">Velvet bean</name>
    <name type="synonym">Dolichos pruriens</name>
    <dbReference type="NCBI Taxonomy" id="157652"/>
    <lineage>
        <taxon>Eukaryota</taxon>
        <taxon>Viridiplantae</taxon>
        <taxon>Streptophyta</taxon>
        <taxon>Embryophyta</taxon>
        <taxon>Tracheophyta</taxon>
        <taxon>Spermatophyta</taxon>
        <taxon>Magnoliopsida</taxon>
        <taxon>eudicotyledons</taxon>
        <taxon>Gunneridae</taxon>
        <taxon>Pentapetalae</taxon>
        <taxon>rosids</taxon>
        <taxon>fabids</taxon>
        <taxon>Fabales</taxon>
        <taxon>Fabaceae</taxon>
        <taxon>Papilionoideae</taxon>
        <taxon>50 kb inversion clade</taxon>
        <taxon>NPAAA clade</taxon>
        <taxon>indigoferoid/millettioid clade</taxon>
        <taxon>Phaseoleae</taxon>
        <taxon>Mucuna</taxon>
    </lineage>
</organism>
<name>A0A371FX11_MUCPR</name>
<keyword evidence="1" id="KW-1133">Transmembrane helix</keyword>
<dbReference type="Proteomes" id="UP000257109">
    <property type="component" value="Unassembled WGS sequence"/>
</dbReference>
<evidence type="ECO:0000313" key="2">
    <source>
        <dbReference type="EMBL" id="RDX82808.1"/>
    </source>
</evidence>
<gene>
    <name evidence="2" type="ORF">CR513_36359</name>
</gene>
<accession>A0A371FX11</accession>
<proteinExistence type="predicted"/>
<evidence type="ECO:0000313" key="3">
    <source>
        <dbReference type="Proteomes" id="UP000257109"/>
    </source>
</evidence>
<feature type="non-terminal residue" evidence="2">
    <location>
        <position position="1"/>
    </location>
</feature>
<sequence length="65" mass="7385">MHHGLYACLFPTLLGLTFCGLMLGLSRSKKGILYFCEKLGTKLIFSTTYHLQMDDQTEIINRTLS</sequence>
<protein>
    <submittedName>
        <fullName evidence="2">Uncharacterized protein</fullName>
    </submittedName>
</protein>